<dbReference type="Pfam" id="PF05523">
    <property type="entry name" value="FdtA"/>
    <property type="match status" value="1"/>
</dbReference>
<reference evidence="2 3" key="1">
    <citation type="journal article" date="2018" name="Nat. Biotechnol.">
        <title>A standardized bacterial taxonomy based on genome phylogeny substantially revises the tree of life.</title>
        <authorList>
            <person name="Parks D.H."/>
            <person name="Chuvochina M."/>
            <person name="Waite D.W."/>
            <person name="Rinke C."/>
            <person name="Skarshewski A."/>
            <person name="Chaumeil P.A."/>
            <person name="Hugenholtz P."/>
        </authorList>
    </citation>
    <scope>NUCLEOTIDE SEQUENCE [LARGE SCALE GENOMIC DNA]</scope>
    <source>
        <strain evidence="2">UBA9158</strain>
    </source>
</reference>
<dbReference type="InterPro" id="IPR011051">
    <property type="entry name" value="RmlC_Cupin_sf"/>
</dbReference>
<sequence>MTLAATTQDCWFDGKAHLLHLQRHRDARGCLLPLEFDQLPFAPQRLFTVSEADPGTQRGGHGHRRGQQLLVCLAGRIDVALQCGSERAEVTLDSNGPALLVSAGVWGEQTYVEQHSVLLVLASDPYDASSYFLQGEPAP</sequence>
<evidence type="ECO:0000259" key="1">
    <source>
        <dbReference type="Pfam" id="PF05523"/>
    </source>
</evidence>
<dbReference type="EMBL" id="DMND01000267">
    <property type="protein sequence ID" value="HAN29894.1"/>
    <property type="molecule type" value="Genomic_DNA"/>
</dbReference>
<dbReference type="InterPro" id="IPR008894">
    <property type="entry name" value="QdtA_cupin_dom"/>
</dbReference>
<comment type="caution">
    <text evidence="2">The sequence shown here is derived from an EMBL/GenBank/DDBJ whole genome shotgun (WGS) entry which is preliminary data.</text>
</comment>
<organism evidence="2 3">
    <name type="scientific">Haliea salexigens</name>
    <dbReference type="NCBI Taxonomy" id="287487"/>
    <lineage>
        <taxon>Bacteria</taxon>
        <taxon>Pseudomonadati</taxon>
        <taxon>Pseudomonadota</taxon>
        <taxon>Gammaproteobacteria</taxon>
        <taxon>Cellvibrionales</taxon>
        <taxon>Halieaceae</taxon>
        <taxon>Haliea</taxon>
    </lineage>
</organism>
<dbReference type="Gene3D" id="2.60.120.10">
    <property type="entry name" value="Jelly Rolls"/>
    <property type="match status" value="1"/>
</dbReference>
<dbReference type="SUPFAM" id="SSF51182">
    <property type="entry name" value="RmlC-like cupins"/>
    <property type="match status" value="1"/>
</dbReference>
<accession>A0A3C1KUA5</accession>
<name>A0A3C1KUA5_9GAMM</name>
<dbReference type="Proteomes" id="UP000259273">
    <property type="component" value="Unassembled WGS sequence"/>
</dbReference>
<evidence type="ECO:0000313" key="2">
    <source>
        <dbReference type="EMBL" id="HAN29894.1"/>
    </source>
</evidence>
<dbReference type="InterPro" id="IPR014710">
    <property type="entry name" value="RmlC-like_jellyroll"/>
</dbReference>
<evidence type="ECO:0000313" key="3">
    <source>
        <dbReference type="Proteomes" id="UP000259273"/>
    </source>
</evidence>
<dbReference type="CDD" id="cd20292">
    <property type="entry name" value="cupin_QdtA-like"/>
    <property type="match status" value="1"/>
</dbReference>
<feature type="domain" description="Sugar 3,4-ketoisomerase QdtA cupin" evidence="1">
    <location>
        <begin position="16"/>
        <end position="132"/>
    </location>
</feature>
<gene>
    <name evidence="2" type="ORF">DCP75_19680</name>
</gene>
<dbReference type="STRING" id="1121937.GCA_000423125_00939"/>
<dbReference type="AlphaFoldDB" id="A0A3C1KUA5"/>
<proteinExistence type="predicted"/>
<protein>
    <recommendedName>
        <fullName evidence="1">Sugar 3,4-ketoisomerase QdtA cupin domain-containing protein</fullName>
    </recommendedName>
</protein>